<feature type="domain" description="Ig-like" evidence="4">
    <location>
        <begin position="363"/>
        <end position="456"/>
    </location>
</feature>
<feature type="region of interest" description="Disordered" evidence="3">
    <location>
        <begin position="937"/>
        <end position="959"/>
    </location>
</feature>
<keyword evidence="6" id="KW-1185">Reference proteome</keyword>
<dbReference type="Pfam" id="PF07654">
    <property type="entry name" value="C1-set"/>
    <property type="match status" value="3"/>
</dbReference>
<dbReference type="InterPro" id="IPR036179">
    <property type="entry name" value="Ig-like_dom_sf"/>
</dbReference>
<evidence type="ECO:0000313" key="6">
    <source>
        <dbReference type="Proteomes" id="UP000050525"/>
    </source>
</evidence>
<sequence>MLLLLLRNGHGQHSASINQQSPAVTLSAVVQIQQAMERGQAQGWLSNQHMKTFSIRWAAFQPARGCLGLLAVKCRDAGRTPACGQEYSQTAGRAAPCRFPAAGDHNALLHSPAEAKEQYPAHACCPDNLHPEATSRGQRQELPPVPLVVGVYTRKSTAKLAASFLAACAMKLWGSHCRRASPWIFQRTWSTKDQRDASLEGPPGLLYHRQLALAVSPSLFGMEPFPNYSNLGPGCFPCEIVLLSSLFAPDGPKLQVTTVPSSWARLGSGAQLQCRFTVGSPVVLRSLRVQWYLGEQKMAWYDQGRSRVQPGASLPSEKELQSGDASLSLATVTPWDKGMYKCVVWHREHQHQGETTLHLLVGPRVSIPRQPAVANAKTSLLCHMAGFFPVDVDVAWLRDGQVLEGSTRSNSQKNLDGIFSLTLTYTFIPVISDIGSVFSCRVRHAALGQSLKEDVRLDIVAAPKISIPRQPVTADVETSLLCHVAGFFPSDVDVAWLRDGQVLKGSTRSSPQRNLDGTFSLTLTYTFTPARGDAGRVFSCCVHHAALEQSLQEDVSLVILVHTTEVDEISTLIGPILGILVVMVAAVATILSRCTNRSKGWAVPYSFSEVQVPEQCLLGQEVILHCSMEGTFPKDVAVTWERIHSEDRTVPESAGDQESPEHQPLFPALPPGWRVTEERAGTRLTSSLTFTPTVQDDGVRVRCCFLHETKCIREERVSPEIQVWARPQVSEIQVLPEWDPRDKVPFAVQLHNFYPREVPPIQWGWDGAGSWREDPAQIDKNADGTFTATSVWRVPSRSLTRPELRVQVCVQHGPGEPPSERELSLRATGLLRPPEVSEISQPKSMATGKGVTLSCRIAGHFPGELSVTWLRRRKGEATAVILRDSAECRVEPGTAVLARDGKSFQQETRLTHWTSRDQGAEYICRVGHLTLETHIERNSGCHPPPPDLGEVFRPQAPVSGEPMTLKGLLSQFYPKQLAMTWLQKRERRKEPRPLESSPPPQHRTHTPSRVPDRKSYSVDSELSLPTVGTEDGVTDYQCHVEHEALKKPKSSRKLRLKANQSPPEHQTSEDGGGS</sequence>
<gene>
    <name evidence="5" type="ORF">Y1Q_0005402</name>
</gene>
<feature type="domain" description="Ig-like" evidence="4">
    <location>
        <begin position="946"/>
        <end position="1055"/>
    </location>
</feature>
<feature type="domain" description="Ig-like" evidence="4">
    <location>
        <begin position="463"/>
        <end position="556"/>
    </location>
</feature>
<dbReference type="InterPro" id="IPR003599">
    <property type="entry name" value="Ig_sub"/>
</dbReference>
<dbReference type="PROSITE" id="PS50835">
    <property type="entry name" value="IG_LIKE"/>
    <property type="match status" value="6"/>
</dbReference>
<feature type="compositionally biased region" description="Basic residues" evidence="3">
    <location>
        <begin position="1047"/>
        <end position="1056"/>
    </location>
</feature>
<evidence type="ECO:0000259" key="4">
    <source>
        <dbReference type="PROSITE" id="PS50835"/>
    </source>
</evidence>
<feature type="domain" description="Ig-like" evidence="4">
    <location>
        <begin position="834"/>
        <end position="936"/>
    </location>
</feature>
<proteinExistence type="predicted"/>
<dbReference type="PROSITE" id="PS00290">
    <property type="entry name" value="IG_MHC"/>
    <property type="match status" value="5"/>
</dbReference>
<dbReference type="InterPro" id="IPR013783">
    <property type="entry name" value="Ig-like_fold"/>
</dbReference>
<feature type="domain" description="Ig-like" evidence="4">
    <location>
        <begin position="252"/>
        <end position="358"/>
    </location>
</feature>
<evidence type="ECO:0000256" key="2">
    <source>
        <dbReference type="ARBA" id="ARBA00023180"/>
    </source>
</evidence>
<protein>
    <submittedName>
        <fullName evidence="5">Natural cytotoxicity triggering receptor 3 ligand 1-like</fullName>
    </submittedName>
</protein>
<feature type="region of interest" description="Disordered" evidence="3">
    <location>
        <begin position="648"/>
        <end position="668"/>
    </location>
</feature>
<evidence type="ECO:0000256" key="1">
    <source>
        <dbReference type="ARBA" id="ARBA00023157"/>
    </source>
</evidence>
<reference evidence="5 6" key="1">
    <citation type="journal article" date="2012" name="Genome Biol.">
        <title>Sequencing three crocodilian genomes to illuminate the evolution of archosaurs and amniotes.</title>
        <authorList>
            <person name="St John J.A."/>
            <person name="Braun E.L."/>
            <person name="Isberg S.R."/>
            <person name="Miles L.G."/>
            <person name="Chong A.Y."/>
            <person name="Gongora J."/>
            <person name="Dalzell P."/>
            <person name="Moran C."/>
            <person name="Bed'hom B."/>
            <person name="Abzhanov A."/>
            <person name="Burgess S.C."/>
            <person name="Cooksey A.M."/>
            <person name="Castoe T.A."/>
            <person name="Crawford N.G."/>
            <person name="Densmore L.D."/>
            <person name="Drew J.C."/>
            <person name="Edwards S.V."/>
            <person name="Faircloth B.C."/>
            <person name="Fujita M.K."/>
            <person name="Greenwold M.J."/>
            <person name="Hoffmann F.G."/>
            <person name="Howard J.M."/>
            <person name="Iguchi T."/>
            <person name="Janes D.E."/>
            <person name="Khan S.Y."/>
            <person name="Kohno S."/>
            <person name="de Koning A.J."/>
            <person name="Lance S.L."/>
            <person name="McCarthy F.M."/>
            <person name="McCormack J.E."/>
            <person name="Merchant M.E."/>
            <person name="Peterson D.G."/>
            <person name="Pollock D.D."/>
            <person name="Pourmand N."/>
            <person name="Raney B.J."/>
            <person name="Roessler K.A."/>
            <person name="Sanford J.R."/>
            <person name="Sawyer R.H."/>
            <person name="Schmidt C.J."/>
            <person name="Triplett E.W."/>
            <person name="Tuberville T.D."/>
            <person name="Venegas-Anaya M."/>
            <person name="Howard J.T."/>
            <person name="Jarvis E.D."/>
            <person name="Guillette L.J.Jr."/>
            <person name="Glenn T.C."/>
            <person name="Green R.E."/>
            <person name="Ray D.A."/>
        </authorList>
    </citation>
    <scope>NUCLEOTIDE SEQUENCE [LARGE SCALE GENOMIC DNA]</scope>
    <source>
        <strain evidence="5">KSC_2009_1</strain>
    </source>
</reference>
<dbReference type="SMART" id="SM00409">
    <property type="entry name" value="IG"/>
    <property type="match status" value="2"/>
</dbReference>
<evidence type="ECO:0000313" key="5">
    <source>
        <dbReference type="EMBL" id="KYO19451.1"/>
    </source>
</evidence>
<dbReference type="InterPro" id="IPR003006">
    <property type="entry name" value="Ig/MHC_CS"/>
</dbReference>
<dbReference type="EMBL" id="AKHW03006626">
    <property type="protein sequence ID" value="KYO19451.1"/>
    <property type="molecule type" value="Genomic_DNA"/>
</dbReference>
<dbReference type="PANTHER" id="PTHR19971">
    <property type="entry name" value="SIGNAL-REGULATORY PROTEIN BETA"/>
    <property type="match status" value="1"/>
</dbReference>
<comment type="caution">
    <text evidence="5">The sequence shown here is derived from an EMBL/GenBank/DDBJ whole genome shotgun (WGS) entry which is preliminary data.</text>
</comment>
<keyword evidence="2" id="KW-0325">Glycoprotein</keyword>
<keyword evidence="1" id="KW-1015">Disulfide bond</keyword>
<feature type="domain" description="Ig-like" evidence="4">
    <location>
        <begin position="604"/>
        <end position="718"/>
    </location>
</feature>
<dbReference type="CDD" id="cd00098">
    <property type="entry name" value="IgC1"/>
    <property type="match status" value="1"/>
</dbReference>
<name>A0A151M4P7_ALLMI</name>
<dbReference type="SMART" id="SM00407">
    <property type="entry name" value="IGc1"/>
    <property type="match status" value="4"/>
</dbReference>
<dbReference type="Proteomes" id="UP000050525">
    <property type="component" value="Unassembled WGS sequence"/>
</dbReference>
<dbReference type="AlphaFoldDB" id="A0A151M4P7"/>
<dbReference type="InterPro" id="IPR007110">
    <property type="entry name" value="Ig-like_dom"/>
</dbReference>
<organism evidence="5 6">
    <name type="scientific">Alligator mississippiensis</name>
    <name type="common">American alligator</name>
    <dbReference type="NCBI Taxonomy" id="8496"/>
    <lineage>
        <taxon>Eukaryota</taxon>
        <taxon>Metazoa</taxon>
        <taxon>Chordata</taxon>
        <taxon>Craniata</taxon>
        <taxon>Vertebrata</taxon>
        <taxon>Euteleostomi</taxon>
        <taxon>Archelosauria</taxon>
        <taxon>Archosauria</taxon>
        <taxon>Crocodylia</taxon>
        <taxon>Alligatoridae</taxon>
        <taxon>Alligatorinae</taxon>
        <taxon>Alligator</taxon>
    </lineage>
</organism>
<dbReference type="InterPro" id="IPR013106">
    <property type="entry name" value="Ig_V-set"/>
</dbReference>
<dbReference type="FunFam" id="2.60.40.10:FF:001774">
    <property type="entry name" value="Uncharacterized LOC100216153"/>
    <property type="match status" value="1"/>
</dbReference>
<dbReference type="SUPFAM" id="SSF48726">
    <property type="entry name" value="Immunoglobulin"/>
    <property type="match status" value="6"/>
</dbReference>
<accession>A0A151M4P7</accession>
<dbReference type="Pfam" id="PF07686">
    <property type="entry name" value="V-set"/>
    <property type="match status" value="1"/>
</dbReference>
<feature type="region of interest" description="Disordered" evidence="3">
    <location>
        <begin position="985"/>
        <end position="1074"/>
    </location>
</feature>
<dbReference type="InterPro" id="IPR051755">
    <property type="entry name" value="Ig-like_CS_Receptor"/>
</dbReference>
<dbReference type="InterPro" id="IPR003597">
    <property type="entry name" value="Ig_C1-set"/>
</dbReference>
<dbReference type="Gene3D" id="2.60.40.10">
    <property type="entry name" value="Immunoglobulins"/>
    <property type="match status" value="7"/>
</dbReference>
<evidence type="ECO:0000256" key="3">
    <source>
        <dbReference type="SAM" id="MobiDB-lite"/>
    </source>
</evidence>